<evidence type="ECO:0000313" key="2">
    <source>
        <dbReference type="EMBL" id="BCZ46548.1"/>
    </source>
</evidence>
<name>A0ABM7T3L8_9CLOT</name>
<proteinExistence type="predicted"/>
<keyword evidence="1" id="KW-0175">Coiled coil</keyword>
<sequence>MRFEGLEKTINKLDNDIEALRRVKQYLSNKDEISEVSDELNKERQVYADELYLGDAAIYPDCIELITGLLDKEIGKEEQLELLEKIKEIHGRKSPNVSKKSHGLNAWLKFLDVNCEWVENSNTDWSTLIIKGYVPRVNNSSNN</sequence>
<dbReference type="EMBL" id="AP024849">
    <property type="protein sequence ID" value="BCZ46548.1"/>
    <property type="molecule type" value="Genomic_DNA"/>
</dbReference>
<dbReference type="Proteomes" id="UP000824633">
    <property type="component" value="Chromosome"/>
</dbReference>
<organism evidence="2 3">
    <name type="scientific">Clostridium gelidum</name>
    <dbReference type="NCBI Taxonomy" id="704125"/>
    <lineage>
        <taxon>Bacteria</taxon>
        <taxon>Bacillati</taxon>
        <taxon>Bacillota</taxon>
        <taxon>Clostridia</taxon>
        <taxon>Eubacteriales</taxon>
        <taxon>Clostridiaceae</taxon>
        <taxon>Clostridium</taxon>
    </lineage>
</organism>
<dbReference type="RefSeq" id="WP_224038022.1">
    <property type="nucleotide sequence ID" value="NZ_AP024849.1"/>
</dbReference>
<accession>A0ABM7T3L8</accession>
<protein>
    <submittedName>
        <fullName evidence="2">Uncharacterized protein</fullName>
    </submittedName>
</protein>
<feature type="coiled-coil region" evidence="1">
    <location>
        <begin position="3"/>
        <end position="43"/>
    </location>
</feature>
<evidence type="ECO:0000313" key="3">
    <source>
        <dbReference type="Proteomes" id="UP000824633"/>
    </source>
</evidence>
<evidence type="ECO:0000256" key="1">
    <source>
        <dbReference type="SAM" id="Coils"/>
    </source>
</evidence>
<reference evidence="3" key="1">
    <citation type="submission" date="2021-07" db="EMBL/GenBank/DDBJ databases">
        <title>Complete genome sequencing of a Clostridium isolate.</title>
        <authorList>
            <person name="Ueki A."/>
            <person name="Tonouchi A."/>
        </authorList>
    </citation>
    <scope>NUCLEOTIDE SEQUENCE [LARGE SCALE GENOMIC DNA]</scope>
    <source>
        <strain evidence="3">C5S11</strain>
    </source>
</reference>
<gene>
    <name evidence="2" type="ORF">psyc5s11_26150</name>
</gene>
<keyword evidence="3" id="KW-1185">Reference proteome</keyword>